<feature type="compositionally biased region" description="Polar residues" evidence="2">
    <location>
        <begin position="1"/>
        <end position="15"/>
    </location>
</feature>
<evidence type="ECO:0000256" key="1">
    <source>
        <dbReference type="ARBA" id="ARBA00022581"/>
    </source>
</evidence>
<accession>A0A9P6E1A8</accession>
<gene>
    <name evidence="3" type="ORF">BS47DRAFT_1358579</name>
</gene>
<dbReference type="EMBL" id="MU128921">
    <property type="protein sequence ID" value="KAF9518948.1"/>
    <property type="molecule type" value="Genomic_DNA"/>
</dbReference>
<name>A0A9P6E1A8_9AGAM</name>
<evidence type="ECO:0000256" key="2">
    <source>
        <dbReference type="SAM" id="MobiDB-lite"/>
    </source>
</evidence>
<feature type="region of interest" description="Disordered" evidence="2">
    <location>
        <begin position="571"/>
        <end position="728"/>
    </location>
</feature>
<feature type="compositionally biased region" description="Pro residues" evidence="2">
    <location>
        <begin position="676"/>
        <end position="693"/>
    </location>
</feature>
<feature type="compositionally biased region" description="Basic and acidic residues" evidence="2">
    <location>
        <begin position="620"/>
        <end position="664"/>
    </location>
</feature>
<feature type="compositionally biased region" description="Basic residues" evidence="2">
    <location>
        <begin position="571"/>
        <end position="581"/>
    </location>
</feature>
<comment type="caution">
    <text evidence="3">The sequence shown here is derived from an EMBL/GenBank/DDBJ whole genome shotgun (WGS) entry which is preliminary data.</text>
</comment>
<keyword evidence="4" id="KW-1185">Reference proteome</keyword>
<feature type="region of interest" description="Disordered" evidence="2">
    <location>
        <begin position="850"/>
        <end position="869"/>
    </location>
</feature>
<feature type="compositionally biased region" description="Low complexity" evidence="2">
    <location>
        <begin position="694"/>
        <end position="712"/>
    </location>
</feature>
<dbReference type="PANTHER" id="PTHR13037:SF24">
    <property type="entry name" value="POLYCOMB PROTEIN PCL-RELATED"/>
    <property type="match status" value="1"/>
</dbReference>
<reference evidence="3" key="1">
    <citation type="journal article" date="2020" name="Nat. Commun.">
        <title>Large-scale genome sequencing of mycorrhizal fungi provides insights into the early evolution of symbiotic traits.</title>
        <authorList>
            <person name="Miyauchi S."/>
            <person name="Kiss E."/>
            <person name="Kuo A."/>
            <person name="Drula E."/>
            <person name="Kohler A."/>
            <person name="Sanchez-Garcia M."/>
            <person name="Morin E."/>
            <person name="Andreopoulos B."/>
            <person name="Barry K.W."/>
            <person name="Bonito G."/>
            <person name="Buee M."/>
            <person name="Carver A."/>
            <person name="Chen C."/>
            <person name="Cichocki N."/>
            <person name="Clum A."/>
            <person name="Culley D."/>
            <person name="Crous P.W."/>
            <person name="Fauchery L."/>
            <person name="Girlanda M."/>
            <person name="Hayes R.D."/>
            <person name="Keri Z."/>
            <person name="LaButti K."/>
            <person name="Lipzen A."/>
            <person name="Lombard V."/>
            <person name="Magnuson J."/>
            <person name="Maillard F."/>
            <person name="Murat C."/>
            <person name="Nolan M."/>
            <person name="Ohm R.A."/>
            <person name="Pangilinan J."/>
            <person name="Pereira M.F."/>
            <person name="Perotto S."/>
            <person name="Peter M."/>
            <person name="Pfister S."/>
            <person name="Riley R."/>
            <person name="Sitrit Y."/>
            <person name="Stielow J.B."/>
            <person name="Szollosi G."/>
            <person name="Zifcakova L."/>
            <person name="Stursova M."/>
            <person name="Spatafora J.W."/>
            <person name="Tedersoo L."/>
            <person name="Vaario L.M."/>
            <person name="Yamada A."/>
            <person name="Yan M."/>
            <person name="Wang P."/>
            <person name="Xu J."/>
            <person name="Bruns T."/>
            <person name="Baldrian P."/>
            <person name="Vilgalys R."/>
            <person name="Dunand C."/>
            <person name="Henrissat B."/>
            <person name="Grigoriev I.V."/>
            <person name="Hibbett D."/>
            <person name="Nagy L.G."/>
            <person name="Martin F.M."/>
        </authorList>
    </citation>
    <scope>NUCLEOTIDE SEQUENCE</scope>
    <source>
        <strain evidence="3">UP504</strain>
    </source>
</reference>
<feature type="region of interest" description="Disordered" evidence="2">
    <location>
        <begin position="516"/>
        <end position="542"/>
    </location>
</feature>
<feature type="region of interest" description="Disordered" evidence="2">
    <location>
        <begin position="1"/>
        <end position="58"/>
    </location>
</feature>
<feature type="region of interest" description="Disordered" evidence="2">
    <location>
        <begin position="480"/>
        <end position="502"/>
    </location>
</feature>
<organism evidence="3 4">
    <name type="scientific">Hydnum rufescens UP504</name>
    <dbReference type="NCBI Taxonomy" id="1448309"/>
    <lineage>
        <taxon>Eukaryota</taxon>
        <taxon>Fungi</taxon>
        <taxon>Dikarya</taxon>
        <taxon>Basidiomycota</taxon>
        <taxon>Agaricomycotina</taxon>
        <taxon>Agaricomycetes</taxon>
        <taxon>Cantharellales</taxon>
        <taxon>Hydnaceae</taxon>
        <taxon>Hydnum</taxon>
    </lineage>
</organism>
<dbReference type="Proteomes" id="UP000886523">
    <property type="component" value="Unassembled WGS sequence"/>
</dbReference>
<proteinExistence type="predicted"/>
<dbReference type="AlphaFoldDB" id="A0A9P6E1A8"/>
<evidence type="ECO:0000313" key="4">
    <source>
        <dbReference type="Proteomes" id="UP000886523"/>
    </source>
</evidence>
<protein>
    <submittedName>
        <fullName evidence="3">Uncharacterized protein</fullName>
    </submittedName>
</protein>
<sequence length="1038" mass="115318">MELSVAHSQPTTLAANRSELSELSEPDAQSQPVPLAADRSEPSGLSEPRIQSDTDSQQELGQEIVADPALHSGQCGSSALGNCVPWTWAKNGDLVAPSSDRIWADLFDTVDSWEKYSQNRASQTDLRPLLRIYYVQKEWTLVFSNSQRHFQFLGFPTSPNMGHAPHNQALLPKPTKWPLRPHGTLEPHDYTLRPNMLDPSTPYRPYIYRLKSDPPPYVSAMDWEIIAEAWKVPGIPPLPTKPHGLEKQYSVQLIEDFIWENPELSLNLLVNYAYDNRGFAEYVMHICFDHLARTYKLELPSFGVDDRQVGAIYRFPLDPDVGSVVDDMIRRGVPVFGVQEYPSRVRRDIIPNRTPESPEASAAADAESAAAMKQWKVDRLQVEERVVHVEIPLIHVSRPDPWHIRPHEGYPGESSRDDEEHSLSYIASHMFGANDMCETHVAILRDLLGPGPWPSAQTYVVPGFRWVYEYGERIKVYDNEEDDPTFSAPKPAASSGVGDDDGMDIFGAIMGNPFDTEFDDTYDGHDEDDDYRREPSPLDPGQENAAKALISAAENGDDSAWQRIELALRGAHGKKRGKSRNGKPAQSDFETALMRLWRSSTKEERQRENDARRRAKQARRAKDYAEADRSRNELEAVEKSKAEELRREAETHVREVEQREREASQSRQSAPTVSSAPPPPPPPPPPTPTPHHPPAASGSAQHAPAASTTGPASLPPRPPAPAPGLPDVNAPRPVAPVRHPPLPWTLHIVVLLPVPLSLVLSPCLENPQEHLGVCLFPQEATGSPQGSKNGDVILLHHCGTIRANEIGTEPPNRPDRQGGCLSPFDIQLEGDPLCLHGDIFGRGHHHVNDALGPHNDAPGRGLRQDDGTPDLHEDNPCRQELMGRDHCKVEGILLTLCLPHPTRGWRPSSSAMKPGNNVSWPPPECLRMAHWPALDIEGLIAQRSLWIGSQAEAESKEGAQYHMYLLFKDMAKRRFLSPDIGRVSGQQPGVTKGCGYCRDGLHQCPILWLEVKELLAIGPIPYLVPPIGGVMPCDEMLD</sequence>
<feature type="compositionally biased region" description="Polar residues" evidence="2">
    <location>
        <begin position="49"/>
        <end position="58"/>
    </location>
</feature>
<evidence type="ECO:0000313" key="3">
    <source>
        <dbReference type="EMBL" id="KAF9518948.1"/>
    </source>
</evidence>
<feature type="compositionally biased region" description="Basic and acidic residues" evidence="2">
    <location>
        <begin position="600"/>
        <end position="612"/>
    </location>
</feature>
<feature type="compositionally biased region" description="Acidic residues" evidence="2">
    <location>
        <begin position="516"/>
        <end position="529"/>
    </location>
</feature>
<keyword evidence="1" id="KW-0945">Host-virus interaction</keyword>
<dbReference type="PANTHER" id="PTHR13037">
    <property type="entry name" value="FORMIN"/>
    <property type="match status" value="1"/>
</dbReference>
<feature type="compositionally biased region" description="Pro residues" evidence="2">
    <location>
        <begin position="713"/>
        <end position="724"/>
    </location>
</feature>